<evidence type="ECO:0000313" key="5">
    <source>
        <dbReference type="Proteomes" id="UP000321301"/>
    </source>
</evidence>
<dbReference type="PANTHER" id="PTHR43039">
    <property type="entry name" value="ESTERASE-RELATED"/>
    <property type="match status" value="1"/>
</dbReference>
<name>A0A512C8K3_9BACT</name>
<keyword evidence="5" id="KW-1185">Reference proteome</keyword>
<dbReference type="Proteomes" id="UP000321301">
    <property type="component" value="Unassembled WGS sequence"/>
</dbReference>
<protein>
    <submittedName>
        <fullName evidence="4">Hydrolase</fullName>
    </submittedName>
</protein>
<dbReference type="RefSeq" id="WP_020890226.1">
    <property type="nucleotide sequence ID" value="NZ_BJYV01000003.1"/>
</dbReference>
<dbReference type="Gene3D" id="3.40.50.1820">
    <property type="entry name" value="alpha/beta hydrolase"/>
    <property type="match status" value="1"/>
</dbReference>
<sequence>MIDDKLFKNNVNISGNGIQPIVFGHGYGCDQKMWRHITPAFEKDYKIVLFDHVGSGKSDIRAYNYQKYSSLEGYAEDLIKIIVDLDLQDVVFVGHSVSSIIGVLAAGKRPDLFDKLILVGPSPCYINEDEYLGGFNKDDIDELVETLESNYLGWSSFIAPIIIGNPELPEYSEELRNSFCSMNPDIAKHFAKVTFMGDNREDLTNVSTPTLILQSHPDMIAPVTVGEFVHNKIKESKYVLLNSSGHCPHLTSPDQVISSIQSYLEN</sequence>
<organism evidence="4 5">
    <name type="scientific">Cyclobacterium qasimii</name>
    <dbReference type="NCBI Taxonomy" id="1350429"/>
    <lineage>
        <taxon>Bacteria</taxon>
        <taxon>Pseudomonadati</taxon>
        <taxon>Bacteroidota</taxon>
        <taxon>Cytophagia</taxon>
        <taxon>Cytophagales</taxon>
        <taxon>Cyclobacteriaceae</taxon>
        <taxon>Cyclobacterium</taxon>
    </lineage>
</organism>
<dbReference type="AlphaFoldDB" id="A0A512C8K3"/>
<dbReference type="FunFam" id="3.40.50.1820:FF:000042">
    <property type="entry name" value="probable strigolactone esterase DAD2"/>
    <property type="match status" value="1"/>
</dbReference>
<evidence type="ECO:0000256" key="1">
    <source>
        <dbReference type="ARBA" id="ARBA00008645"/>
    </source>
</evidence>
<reference evidence="4 5" key="1">
    <citation type="submission" date="2019-07" db="EMBL/GenBank/DDBJ databases">
        <title>Whole genome shotgun sequence of Cyclobacterium qasimii NBRC 106168.</title>
        <authorList>
            <person name="Hosoyama A."/>
            <person name="Uohara A."/>
            <person name="Ohji S."/>
            <person name="Ichikawa N."/>
        </authorList>
    </citation>
    <scope>NUCLEOTIDE SEQUENCE [LARGE SCALE GENOMIC DNA]</scope>
    <source>
        <strain evidence="4 5">NBRC 106168</strain>
    </source>
</reference>
<dbReference type="SUPFAM" id="SSF53474">
    <property type="entry name" value="alpha/beta-Hydrolases"/>
    <property type="match status" value="1"/>
</dbReference>
<dbReference type="PRINTS" id="PR00111">
    <property type="entry name" value="ABHYDROLASE"/>
</dbReference>
<dbReference type="InterPro" id="IPR029058">
    <property type="entry name" value="AB_hydrolase_fold"/>
</dbReference>
<dbReference type="Pfam" id="PF00561">
    <property type="entry name" value="Abhydrolase_1"/>
    <property type="match status" value="1"/>
</dbReference>
<evidence type="ECO:0000256" key="2">
    <source>
        <dbReference type="ARBA" id="ARBA00022801"/>
    </source>
</evidence>
<keyword evidence="2 4" id="KW-0378">Hydrolase</keyword>
<gene>
    <name evidence="4" type="ORF">CQA01_10690</name>
</gene>
<proteinExistence type="inferred from homology"/>
<accession>A0A512C8K3</accession>
<comment type="similarity">
    <text evidence="1">Belongs to the AB hydrolase superfamily.</text>
</comment>
<dbReference type="GO" id="GO:0016787">
    <property type="term" value="F:hydrolase activity"/>
    <property type="evidence" value="ECO:0007669"/>
    <property type="project" value="UniProtKB-KW"/>
</dbReference>
<dbReference type="EMBL" id="BJYV01000003">
    <property type="protein sequence ID" value="GEO20535.1"/>
    <property type="molecule type" value="Genomic_DNA"/>
</dbReference>
<evidence type="ECO:0000259" key="3">
    <source>
        <dbReference type="Pfam" id="PF00561"/>
    </source>
</evidence>
<feature type="domain" description="AB hydrolase-1" evidence="3">
    <location>
        <begin position="20"/>
        <end position="130"/>
    </location>
</feature>
<evidence type="ECO:0000313" key="4">
    <source>
        <dbReference type="EMBL" id="GEO20535.1"/>
    </source>
</evidence>
<dbReference type="InterPro" id="IPR000073">
    <property type="entry name" value="AB_hydrolase_1"/>
</dbReference>
<comment type="caution">
    <text evidence="4">The sequence shown here is derived from an EMBL/GenBank/DDBJ whole genome shotgun (WGS) entry which is preliminary data.</text>
</comment>